<dbReference type="InterPro" id="IPR052940">
    <property type="entry name" value="Carb_Esterase_6"/>
</dbReference>
<reference evidence="4" key="1">
    <citation type="submission" date="2022-11" db="EMBL/GenBank/DDBJ databases">
        <title>Chitin-degrading and fungicidal potential of chitinolytic bacterial strains from marine environment of the Pacific Ocean regions.</title>
        <authorList>
            <person name="Pentekhina I."/>
            <person name="Nedashkovskaya O."/>
            <person name="Seitkalieva A."/>
            <person name="Podvolotskaya A."/>
            <person name="Tekutyeva L."/>
            <person name="Balabanova L."/>
        </authorList>
    </citation>
    <scope>NUCLEOTIDE SEQUENCE</scope>
    <source>
        <strain evidence="4">KMM 6838</strain>
    </source>
</reference>
<evidence type="ECO:0000313" key="4">
    <source>
        <dbReference type="EMBL" id="MCX2800393.1"/>
    </source>
</evidence>
<name>A0AB35HTK9_MICTH</name>
<evidence type="ECO:0000259" key="3">
    <source>
        <dbReference type="Pfam" id="PF03629"/>
    </source>
</evidence>
<keyword evidence="2" id="KW-0732">Signal</keyword>
<feature type="domain" description="Sialate O-acetylesterase" evidence="3">
    <location>
        <begin position="29"/>
        <end position="299"/>
    </location>
</feature>
<dbReference type="SUPFAM" id="SSF52266">
    <property type="entry name" value="SGNH hydrolase"/>
    <property type="match status" value="1"/>
</dbReference>
<dbReference type="PANTHER" id="PTHR31988">
    <property type="entry name" value="ESTERASE, PUTATIVE (DUF303)-RELATED"/>
    <property type="match status" value="1"/>
</dbReference>
<dbReference type="RefSeq" id="WP_266065607.1">
    <property type="nucleotide sequence ID" value="NZ_JAPHQA010000001.1"/>
</dbReference>
<proteinExistence type="predicted"/>
<dbReference type="InterPro" id="IPR005181">
    <property type="entry name" value="SASA"/>
</dbReference>
<evidence type="ECO:0000256" key="1">
    <source>
        <dbReference type="ARBA" id="ARBA00022801"/>
    </source>
</evidence>
<dbReference type="EMBL" id="JAPHQB010000001">
    <property type="protein sequence ID" value="MCX2800393.1"/>
    <property type="molecule type" value="Genomic_DNA"/>
</dbReference>
<sequence>MRCVKKLIAALGLCIGSTGFAATEGNTYRLYFLGGQSNMEGYGYTNELPKGAFKANDRVKIFAGQPALDNQTHGGVGLWQTLEPGFGTGFKTDGKKNMHSGRFGPELFFGQVMANTYPQERIAIIKYAVGGTGLAQGVGYGNWHPDFNEGAGLNQYDHALKTLRNAFADPDIDGDGAPDTLVPAGIVWMQGEADAFDSQAAADDYRANLQRLMDLLRAALRVDDLPVVIGKITDSGMSEDGTVMDYIKTVQDAQRDYVKSDTCAAYMTATEDFGYLDDGWHYNTEGFIRMGTEFAKAMSKLEEKCGK</sequence>
<organism evidence="4 5">
    <name type="scientific">Microbulbifer thermotolerans</name>
    <dbReference type="NCBI Taxonomy" id="252514"/>
    <lineage>
        <taxon>Bacteria</taxon>
        <taxon>Pseudomonadati</taxon>
        <taxon>Pseudomonadota</taxon>
        <taxon>Gammaproteobacteria</taxon>
        <taxon>Cellvibrionales</taxon>
        <taxon>Microbulbiferaceae</taxon>
        <taxon>Microbulbifer</taxon>
    </lineage>
</organism>
<gene>
    <name evidence="4" type="ORF">OQJ68_01180</name>
</gene>
<dbReference type="PANTHER" id="PTHR31988:SF19">
    <property type="entry name" value="9-O-ACETYL-N-ACETYLNEURAMINIC ACID DEACETYLASE-RELATED"/>
    <property type="match status" value="1"/>
</dbReference>
<feature type="chain" id="PRO_5044326831" evidence="2">
    <location>
        <begin position="22"/>
        <end position="307"/>
    </location>
</feature>
<dbReference type="Gene3D" id="3.40.50.1110">
    <property type="entry name" value="SGNH hydrolase"/>
    <property type="match status" value="1"/>
</dbReference>
<evidence type="ECO:0000313" key="5">
    <source>
        <dbReference type="Proteomes" id="UP001209730"/>
    </source>
</evidence>
<dbReference type="Pfam" id="PF03629">
    <property type="entry name" value="SASA"/>
    <property type="match status" value="1"/>
</dbReference>
<dbReference type="InterPro" id="IPR036514">
    <property type="entry name" value="SGNH_hydro_sf"/>
</dbReference>
<accession>A0AB35HTK9</accession>
<dbReference type="Proteomes" id="UP001209730">
    <property type="component" value="Unassembled WGS sequence"/>
</dbReference>
<evidence type="ECO:0000256" key="2">
    <source>
        <dbReference type="SAM" id="SignalP"/>
    </source>
</evidence>
<dbReference type="AlphaFoldDB" id="A0AB35HTK9"/>
<feature type="signal peptide" evidence="2">
    <location>
        <begin position="1"/>
        <end position="21"/>
    </location>
</feature>
<dbReference type="GO" id="GO:0016788">
    <property type="term" value="F:hydrolase activity, acting on ester bonds"/>
    <property type="evidence" value="ECO:0007669"/>
    <property type="project" value="UniProtKB-ARBA"/>
</dbReference>
<keyword evidence="1" id="KW-0378">Hydrolase</keyword>
<protein>
    <submittedName>
        <fullName evidence="4">Sialate O-acetylesterase</fullName>
    </submittedName>
</protein>
<comment type="caution">
    <text evidence="4">The sequence shown here is derived from an EMBL/GenBank/DDBJ whole genome shotgun (WGS) entry which is preliminary data.</text>
</comment>